<evidence type="ECO:0000256" key="7">
    <source>
        <dbReference type="ARBA" id="ARBA00023270"/>
    </source>
</evidence>
<evidence type="ECO:0000256" key="2">
    <source>
        <dbReference type="ARBA" id="ARBA00022813"/>
    </source>
</evidence>
<dbReference type="Pfam" id="PF02675">
    <property type="entry name" value="AdoMet_dc"/>
    <property type="match status" value="1"/>
</dbReference>
<accession>A0ABS2C9L1</accession>
<comment type="subunit">
    <text evidence="9">Heterotetramer of two alpha and two beta chains arranged as a dimer of alpha/beta heterodimers.</text>
</comment>
<comment type="function">
    <text evidence="9">Catalyzes the decarboxylation of S-adenosylmethionine to S-adenosylmethioninamine (dcAdoMet), the propylamine donor required for the synthesis of the polyamines spermine and spermidine from the diamine putrescine.</text>
</comment>
<keyword evidence="7 9" id="KW-0704">Schiff base</keyword>
<dbReference type="NCBIfam" id="TIGR03330">
    <property type="entry name" value="SAM_DCase_Bsu"/>
    <property type="match status" value="1"/>
</dbReference>
<feature type="chain" id="PRO_5044907184" description="S-adenosylmethionine decarboxylase beta chain" evidence="9">
    <location>
        <begin position="1"/>
        <end position="68"/>
    </location>
</feature>
<evidence type="ECO:0000256" key="3">
    <source>
        <dbReference type="ARBA" id="ARBA00023066"/>
    </source>
</evidence>
<comment type="catalytic activity">
    <reaction evidence="9">
        <text>S-adenosyl-L-methionine + H(+) = S-adenosyl 3-(methylsulfanyl)propylamine + CO2</text>
        <dbReference type="Rhea" id="RHEA:15981"/>
        <dbReference type="ChEBI" id="CHEBI:15378"/>
        <dbReference type="ChEBI" id="CHEBI:16526"/>
        <dbReference type="ChEBI" id="CHEBI:57443"/>
        <dbReference type="ChEBI" id="CHEBI:59789"/>
        <dbReference type="EC" id="4.1.1.50"/>
    </reaction>
</comment>
<comment type="similarity">
    <text evidence="9">Belongs to the prokaryotic AdoMetDC family. Type 1 subfamily.</text>
</comment>
<name>A0ABS2C9L1_9NEIS</name>
<dbReference type="Gene3D" id="3.60.90.10">
    <property type="entry name" value="S-adenosylmethionine decarboxylase"/>
    <property type="match status" value="1"/>
</dbReference>
<feature type="active site" description="Proton acceptor; for processing activity" evidence="9">
    <location>
        <position position="74"/>
    </location>
</feature>
<keyword evidence="8 9" id="KW-0670">Pyruvate</keyword>
<evidence type="ECO:0000256" key="5">
    <source>
        <dbReference type="ARBA" id="ARBA00023145"/>
    </source>
</evidence>
<dbReference type="HAMAP" id="MF_00464">
    <property type="entry name" value="AdoMetDC_1"/>
    <property type="match status" value="1"/>
</dbReference>
<evidence type="ECO:0000313" key="10">
    <source>
        <dbReference type="EMBL" id="MBM5570823.1"/>
    </source>
</evidence>
<evidence type="ECO:0000256" key="9">
    <source>
        <dbReference type="HAMAP-Rule" id="MF_00464"/>
    </source>
</evidence>
<dbReference type="SUPFAM" id="SSF56276">
    <property type="entry name" value="S-adenosylmethionine decarboxylase"/>
    <property type="match status" value="1"/>
</dbReference>
<keyword evidence="9" id="KW-0949">S-adenosyl-L-methionine</keyword>
<dbReference type="InterPro" id="IPR017716">
    <property type="entry name" value="S-AdoMet_deCOase_pro-enz"/>
</dbReference>
<proteinExistence type="inferred from homology"/>
<comment type="caution">
    <text evidence="10">The sequence shown here is derived from an EMBL/GenBank/DDBJ whole genome shotgun (WGS) entry which is preliminary data.</text>
</comment>
<evidence type="ECO:0000256" key="6">
    <source>
        <dbReference type="ARBA" id="ARBA00023239"/>
    </source>
</evidence>
<keyword evidence="3 9" id="KW-0745">Spermidine biosynthesis</keyword>
<dbReference type="GO" id="GO:0004014">
    <property type="term" value="F:adenosylmethionine decarboxylase activity"/>
    <property type="evidence" value="ECO:0007669"/>
    <property type="project" value="UniProtKB-EC"/>
</dbReference>
<keyword evidence="11" id="KW-1185">Reference proteome</keyword>
<dbReference type="PANTHER" id="PTHR33866">
    <property type="entry name" value="S-ADENOSYLMETHIONINE DECARBOXYLASE PROENZYME"/>
    <property type="match status" value="1"/>
</dbReference>
<feature type="site" description="Cleavage (non-hydrolytic); by autolysis" evidence="9">
    <location>
        <begin position="68"/>
        <end position="69"/>
    </location>
</feature>
<evidence type="ECO:0000256" key="1">
    <source>
        <dbReference type="ARBA" id="ARBA00022793"/>
    </source>
</evidence>
<sequence>MQLPIFPPAGQHVLADLYGCDAQQLADPVQIADCLLAAANAAGATVLNSHFHHFGEQQGVTGVLLLMESHMSIHTWPEHGYAAIDLFMCGQAQVEVALASIRASISSSEQKVQLIARGFN</sequence>
<evidence type="ECO:0000256" key="4">
    <source>
        <dbReference type="ARBA" id="ARBA00023115"/>
    </source>
</evidence>
<gene>
    <name evidence="10" type="primary">speD</name>
    <name evidence="9" type="synonym">speH</name>
    <name evidence="10" type="ORF">GM173_04420</name>
</gene>
<dbReference type="EC" id="4.1.1.50" evidence="9"/>
<evidence type="ECO:0000313" key="11">
    <source>
        <dbReference type="Proteomes" id="UP001195660"/>
    </source>
</evidence>
<dbReference type="PANTHER" id="PTHR33866:SF2">
    <property type="entry name" value="S-ADENOSYLMETHIONINE DECARBOXYLASE PROENZYME"/>
    <property type="match status" value="1"/>
</dbReference>
<dbReference type="InterPro" id="IPR016067">
    <property type="entry name" value="S-AdoMet_deCO2ase_core"/>
</dbReference>
<dbReference type="RefSeq" id="WP_203570097.1">
    <property type="nucleotide sequence ID" value="NZ_WOFE01000001.1"/>
</dbReference>
<keyword evidence="2 9" id="KW-0068">Autocatalytic cleavage</keyword>
<protein>
    <recommendedName>
        <fullName evidence="9">S-adenosylmethionine decarboxylase proenzyme</fullName>
        <shortName evidence="9">AdoMetDC</shortName>
        <shortName evidence="9">SAMDC</shortName>
        <ecNumber evidence="9">4.1.1.50</ecNumber>
    </recommendedName>
    <component>
        <recommendedName>
            <fullName evidence="9">S-adenosylmethionine decarboxylase beta chain</fullName>
        </recommendedName>
    </component>
    <component>
        <recommendedName>
            <fullName evidence="9">S-adenosylmethionine decarboxylase alpha chain</fullName>
        </recommendedName>
    </component>
</protein>
<feature type="modified residue" description="Pyruvic acid (Ser); by autocatalysis" evidence="9">
    <location>
        <position position="69"/>
    </location>
</feature>
<keyword evidence="5 9" id="KW-0865">Zymogen</keyword>
<comment type="cofactor">
    <cofactor evidence="9">
        <name>pyruvate</name>
        <dbReference type="ChEBI" id="CHEBI:15361"/>
    </cofactor>
    <text evidence="9">Binds 1 pyruvoyl group covalently per subunit.</text>
</comment>
<dbReference type="Proteomes" id="UP001195660">
    <property type="component" value="Unassembled WGS sequence"/>
</dbReference>
<comment type="PTM">
    <text evidence="9">Is synthesized initially as an inactive proenzyme. Formation of the active enzyme involves a self-maturation process in which the active site pyruvoyl group is generated from an internal serine residue via an autocatalytic post-translational modification. Two non-identical subunits are generated from the proenzyme in this reaction, and the pyruvate is formed at the N-terminus of the alpha chain, which is derived from the carboxyl end of the proenzyme. The post-translation cleavage follows an unusual pathway, termed non-hydrolytic serinolysis, in which the side chain hydroxyl group of the serine supplies its oxygen atom to form the C-terminus of the beta chain, while the remainder of the serine residue undergoes an oxidative deamination to produce ammonia and the pyruvoyl group blocking the N-terminus of the alpha chain.</text>
</comment>
<feature type="active site" description="Schiff-base intermediate with substrate; via pyruvic acid" evidence="9">
    <location>
        <position position="69"/>
    </location>
</feature>
<feature type="active site" description="Proton donor; for catalytic activity" evidence="9">
    <location>
        <position position="89"/>
    </location>
</feature>
<dbReference type="InterPro" id="IPR003826">
    <property type="entry name" value="AdoMetDC_fam_prok"/>
</dbReference>
<keyword evidence="4 9" id="KW-0620">Polyamine biosynthesis</keyword>
<reference evidence="10 11" key="1">
    <citation type="submission" date="2019-11" db="EMBL/GenBank/DDBJ databases">
        <title>Novel Deefgea species.</title>
        <authorList>
            <person name="Han J.-H."/>
        </authorList>
    </citation>
    <scope>NUCLEOTIDE SEQUENCE [LARGE SCALE GENOMIC DNA]</scope>
    <source>
        <strain evidence="10 11">LMG 24817</strain>
    </source>
</reference>
<keyword evidence="6 9" id="KW-0456">Lyase</keyword>
<evidence type="ECO:0000256" key="8">
    <source>
        <dbReference type="ARBA" id="ARBA00023317"/>
    </source>
</evidence>
<comment type="pathway">
    <text evidence="9">Amine and polyamine biosynthesis; S-adenosylmethioninamine biosynthesis; S-adenosylmethioninamine from S-adenosyl-L-methionine: step 1/1.</text>
</comment>
<feature type="chain" id="PRO_5044907185" description="S-adenosylmethionine decarboxylase alpha chain" evidence="9">
    <location>
        <begin position="69"/>
        <end position="120"/>
    </location>
</feature>
<dbReference type="EMBL" id="WOFE01000001">
    <property type="protein sequence ID" value="MBM5570823.1"/>
    <property type="molecule type" value="Genomic_DNA"/>
</dbReference>
<keyword evidence="1 9" id="KW-0210">Decarboxylase</keyword>
<organism evidence="10 11">
    <name type="scientific">Deefgea chitinilytica</name>
    <dbReference type="NCBI Taxonomy" id="570276"/>
    <lineage>
        <taxon>Bacteria</taxon>
        <taxon>Pseudomonadati</taxon>
        <taxon>Pseudomonadota</taxon>
        <taxon>Betaproteobacteria</taxon>
        <taxon>Neisseriales</taxon>
        <taxon>Chitinibacteraceae</taxon>
        <taxon>Deefgea</taxon>
    </lineage>
</organism>